<dbReference type="EMBL" id="KE356561">
    <property type="protein sequence ID" value="ERG93673.1"/>
    <property type="molecule type" value="Genomic_DNA"/>
</dbReference>
<sequence>MSLSCSIASESAPTETTFSLEQIVDSLRIINQYAKQIQQKRRSQTTKQSIQQESIYEYKHWILNRIYPRTSSVEIHTIGSSEYYCLYFDTASFHIPKNKFSHSISVTNTRTIAVNSNQTPSKTYTEARNAFQLLSDAFPQSINDFLPVTEAYDPQYNIIAPTTWFLTV</sequence>
<evidence type="ECO:0000313" key="1">
    <source>
        <dbReference type="EMBL" id="ERG93673.1"/>
    </source>
</evidence>
<accession>U1NAN1</accession>
<name>U1NAN1_9EURY</name>
<evidence type="ECO:0000313" key="2">
    <source>
        <dbReference type="Proteomes" id="UP000030710"/>
    </source>
</evidence>
<gene>
    <name evidence="1" type="ORF">J07HQW2_00106</name>
</gene>
<organism evidence="1 2">
    <name type="scientific">Haloquadratum walsbyi J07HQW2</name>
    <dbReference type="NCBI Taxonomy" id="1238425"/>
    <lineage>
        <taxon>Archaea</taxon>
        <taxon>Methanobacteriati</taxon>
        <taxon>Methanobacteriota</taxon>
        <taxon>Stenosarchaea group</taxon>
        <taxon>Halobacteria</taxon>
        <taxon>Halobacteriales</taxon>
        <taxon>Haloferacaceae</taxon>
        <taxon>Haloquadratum</taxon>
    </lineage>
</organism>
<dbReference type="HOGENOM" id="CLU_1582878_0_0_2"/>
<dbReference type="RefSeq" id="WP_021053167.1">
    <property type="nucleotide sequence ID" value="NZ_KE356561.1"/>
</dbReference>
<reference evidence="1 2" key="1">
    <citation type="journal article" date="2013" name="PLoS ONE">
        <title>Assembly-driven community genomics of a hypersaline microbial ecosystem.</title>
        <authorList>
            <person name="Podell S."/>
            <person name="Ugalde J.A."/>
            <person name="Narasingarao P."/>
            <person name="Banfield J.F."/>
            <person name="Heidelberg K.B."/>
            <person name="Allen E.E."/>
        </authorList>
    </citation>
    <scope>NUCLEOTIDE SEQUENCE [LARGE SCALE GENOMIC DNA]</scope>
    <source>
        <strain evidence="2">J07HQW2</strain>
    </source>
</reference>
<proteinExistence type="predicted"/>
<dbReference type="STRING" id="1238425.J07HQW2_00106"/>
<dbReference type="AlphaFoldDB" id="U1NAN1"/>
<dbReference type="Proteomes" id="UP000030710">
    <property type="component" value="Unassembled WGS sequence"/>
</dbReference>
<protein>
    <submittedName>
        <fullName evidence="1">Uncharacterized protein</fullName>
    </submittedName>
</protein>